<sequence>MDSISVRFFIIGLLLLAVSALSGSSAEVYRVGDSIGWTNQIPNVKYYTRWAASRTFYVGDYIVFDFDARLNNLVEVNLTSFRNCDGSSAMNVYDTSGSVIIPLTAVSHLFFISSFHCCCGQKVDIRVLSVPANPPPPKSPTQPKPRREEKHGEENKDDHTVKTAPGFIIACSVVFAVIVGSIFLAFIMYRIRRGDPIPPIPYSVAPLTSAVRVRIVNVAG</sequence>
<organism evidence="7 10">
    <name type="scientific">Papaver somniferum</name>
    <name type="common">Opium poppy</name>
    <dbReference type="NCBI Taxonomy" id="3469"/>
    <lineage>
        <taxon>Eukaryota</taxon>
        <taxon>Viridiplantae</taxon>
        <taxon>Streptophyta</taxon>
        <taxon>Embryophyta</taxon>
        <taxon>Tracheophyta</taxon>
        <taxon>Spermatophyta</taxon>
        <taxon>Magnoliopsida</taxon>
        <taxon>Ranunculales</taxon>
        <taxon>Papaveraceae</taxon>
        <taxon>Papaveroideae</taxon>
        <taxon>Papaver</taxon>
    </lineage>
</organism>
<keyword evidence="5" id="KW-0732">Signal</keyword>
<dbReference type="OrthoDB" id="686200at2759"/>
<dbReference type="InterPro" id="IPR003245">
    <property type="entry name" value="Phytocyanin_dom"/>
</dbReference>
<feature type="chain" id="PRO_5033837570" description="Phytocyanin domain-containing protein" evidence="5">
    <location>
        <begin position="21"/>
        <end position="220"/>
    </location>
</feature>
<reference evidence="7 10" key="1">
    <citation type="journal article" date="2018" name="Science">
        <title>The opium poppy genome and morphinan production.</title>
        <authorList>
            <person name="Guo L."/>
            <person name="Winzer T."/>
            <person name="Yang X."/>
            <person name="Li Y."/>
            <person name="Ning Z."/>
            <person name="He Z."/>
            <person name="Teodor R."/>
            <person name="Lu Y."/>
            <person name="Bowser T.A."/>
            <person name="Graham I.A."/>
            <person name="Ye K."/>
        </authorList>
    </citation>
    <scope>NUCLEOTIDE SEQUENCE [LARGE SCALE GENOMIC DNA]</scope>
    <source>
        <strain evidence="10">cv. HN1</strain>
        <tissue evidence="7">Leaves</tissue>
    </source>
</reference>
<evidence type="ECO:0000256" key="1">
    <source>
        <dbReference type="ARBA" id="ARBA00023157"/>
    </source>
</evidence>
<dbReference type="Gramene" id="RZC72928">
    <property type="protein sequence ID" value="RZC72928"/>
    <property type="gene ID" value="C5167_048415"/>
</dbReference>
<evidence type="ECO:0000256" key="3">
    <source>
        <dbReference type="SAM" id="MobiDB-lite"/>
    </source>
</evidence>
<dbReference type="AlphaFoldDB" id="A0A4Y7KLG5"/>
<dbReference type="Pfam" id="PF02298">
    <property type="entry name" value="Cu_bind_like"/>
    <property type="match status" value="1"/>
</dbReference>
<dbReference type="Gramene" id="RZC72930">
    <property type="protein sequence ID" value="RZC72930"/>
    <property type="gene ID" value="C5167_048417"/>
</dbReference>
<dbReference type="PANTHER" id="PTHR33021">
    <property type="entry name" value="BLUE COPPER PROTEIN"/>
    <property type="match status" value="1"/>
</dbReference>
<dbReference type="Proteomes" id="UP000316621">
    <property type="component" value="Chromosome 8"/>
</dbReference>
<proteinExistence type="predicted"/>
<dbReference type="GO" id="GO:0005886">
    <property type="term" value="C:plasma membrane"/>
    <property type="evidence" value="ECO:0007669"/>
    <property type="project" value="TreeGrafter"/>
</dbReference>
<dbReference type="GO" id="GO:0009055">
    <property type="term" value="F:electron transfer activity"/>
    <property type="evidence" value="ECO:0007669"/>
    <property type="project" value="InterPro"/>
</dbReference>
<dbReference type="STRING" id="3469.A0A4Y7KLG5"/>
<dbReference type="InterPro" id="IPR008972">
    <property type="entry name" value="Cupredoxin"/>
</dbReference>
<dbReference type="EMBL" id="CM010722">
    <property type="protein sequence ID" value="RZC72928.1"/>
    <property type="molecule type" value="Genomic_DNA"/>
</dbReference>
<dbReference type="PROSITE" id="PS51485">
    <property type="entry name" value="PHYTOCYANIN"/>
    <property type="match status" value="1"/>
</dbReference>
<name>A0A4Y7KLG5_PAPSO</name>
<evidence type="ECO:0000313" key="7">
    <source>
        <dbReference type="EMBL" id="RZC72928.1"/>
    </source>
</evidence>
<protein>
    <recommendedName>
        <fullName evidence="6">Phytocyanin domain-containing protein</fullName>
    </recommendedName>
</protein>
<dbReference type="Gramene" id="RZC72929">
    <property type="protein sequence ID" value="RZC72929"/>
    <property type="gene ID" value="C5167_048416"/>
</dbReference>
<gene>
    <name evidence="7" type="ORF">C5167_048415</name>
    <name evidence="8" type="ORF">C5167_048416</name>
    <name evidence="9" type="ORF">C5167_048417</name>
</gene>
<keyword evidence="4" id="KW-0812">Transmembrane</keyword>
<dbReference type="EMBL" id="CM010722">
    <property type="protein sequence ID" value="RZC72930.1"/>
    <property type="molecule type" value="Genomic_DNA"/>
</dbReference>
<evidence type="ECO:0000256" key="5">
    <source>
        <dbReference type="SAM" id="SignalP"/>
    </source>
</evidence>
<evidence type="ECO:0000256" key="2">
    <source>
        <dbReference type="ARBA" id="ARBA00023180"/>
    </source>
</evidence>
<dbReference type="FunFam" id="2.60.40.420:FF:000034">
    <property type="entry name" value="Cupredoxin superfamily protein"/>
    <property type="match status" value="1"/>
</dbReference>
<dbReference type="SUPFAM" id="SSF49503">
    <property type="entry name" value="Cupredoxins"/>
    <property type="match status" value="1"/>
</dbReference>
<dbReference type="InterPro" id="IPR039391">
    <property type="entry name" value="Phytocyanin-like"/>
</dbReference>
<feature type="domain" description="Phytocyanin" evidence="6">
    <location>
        <begin position="27"/>
        <end position="129"/>
    </location>
</feature>
<dbReference type="PANTHER" id="PTHR33021:SF339">
    <property type="entry name" value="OS07G0570600 PROTEIN"/>
    <property type="match status" value="1"/>
</dbReference>
<keyword evidence="4" id="KW-1133">Transmembrane helix</keyword>
<keyword evidence="4" id="KW-0472">Membrane</keyword>
<dbReference type="Gene3D" id="2.60.40.420">
    <property type="entry name" value="Cupredoxins - blue copper proteins"/>
    <property type="match status" value="1"/>
</dbReference>
<evidence type="ECO:0000256" key="4">
    <source>
        <dbReference type="SAM" id="Phobius"/>
    </source>
</evidence>
<keyword evidence="1" id="KW-1015">Disulfide bond</keyword>
<feature type="transmembrane region" description="Helical" evidence="4">
    <location>
        <begin position="167"/>
        <end position="189"/>
    </location>
</feature>
<keyword evidence="10" id="KW-1185">Reference proteome</keyword>
<feature type="compositionally biased region" description="Basic and acidic residues" evidence="3">
    <location>
        <begin position="145"/>
        <end position="159"/>
    </location>
</feature>
<feature type="compositionally biased region" description="Pro residues" evidence="3">
    <location>
        <begin position="132"/>
        <end position="143"/>
    </location>
</feature>
<evidence type="ECO:0000259" key="6">
    <source>
        <dbReference type="PROSITE" id="PS51485"/>
    </source>
</evidence>
<keyword evidence="2" id="KW-0325">Glycoprotein</keyword>
<feature type="signal peptide" evidence="5">
    <location>
        <begin position="1"/>
        <end position="20"/>
    </location>
</feature>
<dbReference type="EMBL" id="CM010722">
    <property type="protein sequence ID" value="RZC72929.1"/>
    <property type="molecule type" value="Genomic_DNA"/>
</dbReference>
<evidence type="ECO:0000313" key="8">
    <source>
        <dbReference type="EMBL" id="RZC72929.1"/>
    </source>
</evidence>
<accession>A0A4Y7KLG5</accession>
<feature type="region of interest" description="Disordered" evidence="3">
    <location>
        <begin position="130"/>
        <end position="159"/>
    </location>
</feature>
<evidence type="ECO:0000313" key="10">
    <source>
        <dbReference type="Proteomes" id="UP000316621"/>
    </source>
</evidence>
<evidence type="ECO:0000313" key="9">
    <source>
        <dbReference type="EMBL" id="RZC72930.1"/>
    </source>
</evidence>